<dbReference type="Proteomes" id="UP000031075">
    <property type="component" value="Segment"/>
</dbReference>
<evidence type="ECO:0000313" key="2">
    <source>
        <dbReference type="Proteomes" id="UP000031075"/>
    </source>
</evidence>
<organism evidence="1 2">
    <name type="scientific">Mycobacterium phage Sbash</name>
    <dbReference type="NCBI Taxonomy" id="1567475"/>
    <lineage>
        <taxon>Viruses</taxon>
        <taxon>Duplodnaviria</taxon>
        <taxon>Heunggongvirae</taxon>
        <taxon>Uroviricota</taxon>
        <taxon>Caudoviricetes</taxon>
        <taxon>Chenonavirus</taxon>
        <taxon>Chenonavirus sbash</taxon>
    </lineage>
</organism>
<evidence type="ECO:0000313" key="1">
    <source>
        <dbReference type="EMBL" id="AJA43375.1"/>
    </source>
</evidence>
<dbReference type="OrthoDB" id="27541at10239"/>
<dbReference type="EMBL" id="KP027201">
    <property type="protein sequence ID" value="AJA43375.1"/>
    <property type="molecule type" value="Genomic_DNA"/>
</dbReference>
<sequence length="77" mass="8792">MGNATATPLRVGHYVRLAPRGRGRVYEIAEIALHQDEPRYRLAATAKHPYAAKRVPDALRWYRAGELFPLTHSRTPR</sequence>
<name>A0A0A7RVS9_9CAUD</name>
<dbReference type="RefSeq" id="YP_009124728.1">
    <property type="nucleotide sequence ID" value="NC_026589.1"/>
</dbReference>
<dbReference type="GeneID" id="23679489"/>
<proteinExistence type="predicted"/>
<protein>
    <submittedName>
        <fullName evidence="1">Uncharacterized protein</fullName>
    </submittedName>
</protein>
<reference evidence="1 2" key="1">
    <citation type="submission" date="2014-10" db="EMBL/GenBank/DDBJ databases">
        <authorList>
            <person name="Msani S."/>
            <person name="Brouckaert M.-A."/>
            <person name="Jacobs C."/>
            <person name="Mafu P."/>
            <person name="Moti D."/>
            <person name="Naeem M."/>
            <person name="Ntuli T."/>
            <person name="Mngomezulu K."/>
            <person name="Larsen M.H."/>
            <person name="Rubin E.J."/>
            <person name="Russell D.A."/>
            <person name="Guerrero C.A."/>
            <person name="Bowman C.A."/>
            <person name="Jacobs-Sera D."/>
            <person name="Hendrix R.W."/>
            <person name="Hatfull G.F."/>
        </authorList>
    </citation>
    <scope>NUCLEOTIDE SEQUENCE [LARGE SCALE GENOMIC DNA]</scope>
</reference>
<dbReference type="KEGG" id="vg:23679489"/>
<keyword evidence="2" id="KW-1185">Reference proteome</keyword>
<gene>
    <name evidence="1" type="primary">74</name>
    <name evidence="1" type="ORF">PBI_SBASH_74</name>
</gene>
<accession>A0A0A7RVS9</accession>